<dbReference type="PANTHER" id="PTHR30565:SF9">
    <property type="entry name" value="PROTEIN YCIF"/>
    <property type="match status" value="1"/>
</dbReference>
<dbReference type="AlphaFoldDB" id="A0A858RF01"/>
<gene>
    <name evidence="1" type="ORF">HHL09_04940</name>
</gene>
<evidence type="ECO:0000313" key="2">
    <source>
        <dbReference type="Proteomes" id="UP000501812"/>
    </source>
</evidence>
<dbReference type="InterPro" id="IPR047114">
    <property type="entry name" value="YciF"/>
</dbReference>
<evidence type="ECO:0000313" key="1">
    <source>
        <dbReference type="EMBL" id="QJE95144.1"/>
    </source>
</evidence>
<name>A0A858RF01_9BACT</name>
<dbReference type="CDD" id="cd07909">
    <property type="entry name" value="YciF"/>
    <property type="match status" value="1"/>
</dbReference>
<dbReference type="Gene3D" id="1.20.1260.10">
    <property type="match status" value="1"/>
</dbReference>
<dbReference type="RefSeq" id="WP_169453365.1">
    <property type="nucleotide sequence ID" value="NZ_CP051774.1"/>
</dbReference>
<dbReference type="EMBL" id="CP051774">
    <property type="protein sequence ID" value="QJE95144.1"/>
    <property type="molecule type" value="Genomic_DNA"/>
</dbReference>
<protein>
    <submittedName>
        <fullName evidence="1">Ferritin-like domain-containing protein</fullName>
    </submittedName>
</protein>
<sequence>MSKLTSIQDLLVQEIKDLYSAEGQLVKALPKMAKAATNQKLKQAFESHLKQTQQHVVRLEEIAELLECSPRGKACKAMQGLVEEGSEILKEEGDPNIIDLGLITAAQKVEHYEIAGYGCARTLAKALGLDEVGSLLQTTLDEEGETDKILTTVAEEIVPAAQDAMAKH</sequence>
<dbReference type="InterPro" id="IPR012347">
    <property type="entry name" value="Ferritin-like"/>
</dbReference>
<keyword evidence="2" id="KW-1185">Reference proteome</keyword>
<accession>A0A858RF01</accession>
<dbReference type="InterPro" id="IPR009078">
    <property type="entry name" value="Ferritin-like_SF"/>
</dbReference>
<dbReference type="PANTHER" id="PTHR30565">
    <property type="entry name" value="PROTEIN YCIF"/>
    <property type="match status" value="1"/>
</dbReference>
<dbReference type="InterPro" id="IPR010287">
    <property type="entry name" value="DUF892_YciF-like"/>
</dbReference>
<dbReference type="Pfam" id="PF05974">
    <property type="entry name" value="DUF892"/>
    <property type="match status" value="1"/>
</dbReference>
<dbReference type="Proteomes" id="UP000501812">
    <property type="component" value="Chromosome"/>
</dbReference>
<dbReference type="SUPFAM" id="SSF47240">
    <property type="entry name" value="Ferritin-like"/>
    <property type="match status" value="1"/>
</dbReference>
<reference evidence="1 2" key="1">
    <citation type="submission" date="2020-04" db="EMBL/GenBank/DDBJ databases">
        <title>Luteolibacter sp. G-1-1-1 isolated from soil.</title>
        <authorList>
            <person name="Dahal R.H."/>
        </authorList>
    </citation>
    <scope>NUCLEOTIDE SEQUENCE [LARGE SCALE GENOMIC DNA]</scope>
    <source>
        <strain evidence="1 2">G-1-1-1</strain>
    </source>
</reference>
<dbReference type="KEGG" id="luo:HHL09_04940"/>
<organism evidence="1 2">
    <name type="scientific">Luteolibacter luteus</name>
    <dbReference type="NCBI Taxonomy" id="2728835"/>
    <lineage>
        <taxon>Bacteria</taxon>
        <taxon>Pseudomonadati</taxon>
        <taxon>Verrucomicrobiota</taxon>
        <taxon>Verrucomicrobiia</taxon>
        <taxon>Verrucomicrobiales</taxon>
        <taxon>Verrucomicrobiaceae</taxon>
        <taxon>Luteolibacter</taxon>
    </lineage>
</organism>
<proteinExistence type="predicted"/>